<accession>A0A835QJ81</accession>
<feature type="region of interest" description="Disordered" evidence="1">
    <location>
        <begin position="1"/>
        <end position="92"/>
    </location>
</feature>
<feature type="region of interest" description="Disordered" evidence="1">
    <location>
        <begin position="368"/>
        <end position="439"/>
    </location>
</feature>
<reference evidence="2 3" key="1">
    <citation type="journal article" date="2020" name="Nat. Food">
        <title>A phased Vanilla planifolia genome enables genetic improvement of flavour and production.</title>
        <authorList>
            <person name="Hasing T."/>
            <person name="Tang H."/>
            <person name="Brym M."/>
            <person name="Khazi F."/>
            <person name="Huang T."/>
            <person name="Chambers A.H."/>
        </authorList>
    </citation>
    <scope>NUCLEOTIDE SEQUENCE [LARGE SCALE GENOMIC DNA]</scope>
    <source>
        <tissue evidence="2">Leaf</tissue>
    </source>
</reference>
<keyword evidence="3" id="KW-1185">Reference proteome</keyword>
<feature type="compositionally biased region" description="Polar residues" evidence="1">
    <location>
        <begin position="235"/>
        <end position="261"/>
    </location>
</feature>
<dbReference type="AlphaFoldDB" id="A0A835QJ81"/>
<organism evidence="2 3">
    <name type="scientific">Vanilla planifolia</name>
    <name type="common">Vanilla</name>
    <dbReference type="NCBI Taxonomy" id="51239"/>
    <lineage>
        <taxon>Eukaryota</taxon>
        <taxon>Viridiplantae</taxon>
        <taxon>Streptophyta</taxon>
        <taxon>Embryophyta</taxon>
        <taxon>Tracheophyta</taxon>
        <taxon>Spermatophyta</taxon>
        <taxon>Magnoliopsida</taxon>
        <taxon>Liliopsida</taxon>
        <taxon>Asparagales</taxon>
        <taxon>Orchidaceae</taxon>
        <taxon>Vanilloideae</taxon>
        <taxon>Vanilleae</taxon>
        <taxon>Vanilla</taxon>
    </lineage>
</organism>
<feature type="compositionally biased region" description="Acidic residues" evidence="1">
    <location>
        <begin position="81"/>
        <end position="90"/>
    </location>
</feature>
<gene>
    <name evidence="2" type="ORF">HPP92_017309</name>
</gene>
<dbReference type="Proteomes" id="UP000636800">
    <property type="component" value="Unassembled WGS sequence"/>
</dbReference>
<dbReference type="OrthoDB" id="20669at2759"/>
<feature type="compositionally biased region" description="Basic and acidic residues" evidence="1">
    <location>
        <begin position="426"/>
        <end position="439"/>
    </location>
</feature>
<feature type="region of interest" description="Disordered" evidence="1">
    <location>
        <begin position="175"/>
        <end position="195"/>
    </location>
</feature>
<sequence>MEKETTETSAETTETPIDSSLLEERASAATEVAEKEKQNLEEETTETAVETQVQEGRKSKAESTQAMFAEDKLSEGVVVEENGDQGEDVLEPSTIMDSSIVAELSTEHGNASEVGGIIEEKKEDTIGSFSIDTTLSGGGASSEGDIVVPKLTDDNTEALKTVLGDTSTELTAVGVSSEEVNAPETFETVEEKDKSTNIEVEKKDLEVIAKDPDFVTETSDVTLVGHQSLGEEKTSLNLEGQDATTVEAPESQTTVNESSEQVIEKNESINSENVAPTKPSRGLSLAEAFAEEVKDIEETETIVEKNETSRELDVGEKTSVAEVTDIGPSEVAEEKKDETLEEKSSTEEIKYIEASGKVIEEVVETSRELTMEENNATIPEDKKEEVKIGESVETATGKQEHEELSNRKEASEKASNQDPVIPSDGADSKLVKEVTKRESSNIFSKVKRSIVKAKKAILGKSTSSKTVSSERTVTAK</sequence>
<evidence type="ECO:0000313" key="3">
    <source>
        <dbReference type="Proteomes" id="UP000636800"/>
    </source>
</evidence>
<evidence type="ECO:0000256" key="1">
    <source>
        <dbReference type="SAM" id="MobiDB-lite"/>
    </source>
</evidence>
<name>A0A835QJ81_VANPL</name>
<feature type="compositionally biased region" description="Basic and acidic residues" evidence="1">
    <location>
        <begin position="305"/>
        <end position="316"/>
    </location>
</feature>
<feature type="compositionally biased region" description="Basic and acidic residues" evidence="1">
    <location>
        <begin position="332"/>
        <end position="346"/>
    </location>
</feature>
<feature type="region of interest" description="Disordered" evidence="1">
    <location>
        <begin position="305"/>
        <end position="346"/>
    </location>
</feature>
<feature type="compositionally biased region" description="Basic and acidic residues" evidence="1">
    <location>
        <begin position="22"/>
        <end position="40"/>
    </location>
</feature>
<feature type="region of interest" description="Disordered" evidence="1">
    <location>
        <begin position="232"/>
        <end position="281"/>
    </location>
</feature>
<proteinExistence type="predicted"/>
<dbReference type="EMBL" id="JADCNL010000008">
    <property type="protein sequence ID" value="KAG0470609.1"/>
    <property type="molecule type" value="Genomic_DNA"/>
</dbReference>
<evidence type="ECO:0000313" key="2">
    <source>
        <dbReference type="EMBL" id="KAG0470609.1"/>
    </source>
</evidence>
<feature type="compositionally biased region" description="Basic and acidic residues" evidence="1">
    <location>
        <begin position="379"/>
        <end position="390"/>
    </location>
</feature>
<protein>
    <submittedName>
        <fullName evidence="2">Uncharacterized protein</fullName>
    </submittedName>
</protein>
<feature type="compositionally biased region" description="Basic and acidic residues" evidence="1">
    <location>
        <begin position="398"/>
        <end position="412"/>
    </location>
</feature>
<comment type="caution">
    <text evidence="2">The sequence shown here is derived from an EMBL/GenBank/DDBJ whole genome shotgun (WGS) entry which is preliminary data.</text>
</comment>